<dbReference type="InParanoid" id="A0A6I8MYN1"/>
<reference evidence="2" key="3">
    <citation type="submission" date="2025-09" db="UniProtKB">
        <authorList>
            <consortium name="Ensembl"/>
        </authorList>
    </citation>
    <scope>IDENTIFICATION</scope>
    <source>
        <strain evidence="2">Glennie</strain>
    </source>
</reference>
<feature type="transmembrane region" description="Helical" evidence="1">
    <location>
        <begin position="6"/>
        <end position="32"/>
    </location>
</feature>
<dbReference type="GeneTree" id="ENSGT00940000180007"/>
<proteinExistence type="predicted"/>
<evidence type="ECO:0000313" key="3">
    <source>
        <dbReference type="Proteomes" id="UP000002279"/>
    </source>
</evidence>
<evidence type="ECO:0000256" key="1">
    <source>
        <dbReference type="SAM" id="Phobius"/>
    </source>
</evidence>
<keyword evidence="1" id="KW-0812">Transmembrane</keyword>
<organism evidence="2 3">
    <name type="scientific">Ornithorhynchus anatinus</name>
    <name type="common">Duckbill platypus</name>
    <dbReference type="NCBI Taxonomy" id="9258"/>
    <lineage>
        <taxon>Eukaryota</taxon>
        <taxon>Metazoa</taxon>
        <taxon>Chordata</taxon>
        <taxon>Craniata</taxon>
        <taxon>Vertebrata</taxon>
        <taxon>Euteleostomi</taxon>
        <taxon>Mammalia</taxon>
        <taxon>Monotremata</taxon>
        <taxon>Ornithorhynchidae</taxon>
        <taxon>Ornithorhynchus</taxon>
    </lineage>
</organism>
<protein>
    <submittedName>
        <fullName evidence="2">Uncharacterized protein</fullName>
    </submittedName>
</protein>
<keyword evidence="1" id="KW-0472">Membrane</keyword>
<accession>A0A6I8MYN1</accession>
<keyword evidence="3" id="KW-1185">Reference proteome</keyword>
<dbReference type="AlphaFoldDB" id="A0A6I8MYN1"/>
<keyword evidence="1" id="KW-1133">Transmembrane helix</keyword>
<dbReference type="Bgee" id="ENSOANG00000037994">
    <property type="expression patterns" value="Expressed in adult mammalian kidney"/>
</dbReference>
<feature type="transmembrane region" description="Helical" evidence="1">
    <location>
        <begin position="53"/>
        <end position="76"/>
    </location>
</feature>
<sequence length="113" mass="12679">MTEAGAAWLLLAGARAGLILVLFMLMLWGWWWRGSGSYLVVLGDVGRSPRMQYHALSLAKCGFAVTLLGFGIWEFVFTNPPLVWICHESGGYVWLLFTCLHRALPMPTRAYDT</sequence>
<reference evidence="2 3" key="1">
    <citation type="journal article" date="2008" name="Nature">
        <title>Genome analysis of the platypus reveals unique signatures of evolution.</title>
        <authorList>
            <person name="Warren W.C."/>
            <person name="Hillier L.W."/>
            <person name="Marshall Graves J.A."/>
            <person name="Birney E."/>
            <person name="Ponting C.P."/>
            <person name="Grutzner F."/>
            <person name="Belov K."/>
            <person name="Miller W."/>
            <person name="Clarke L."/>
            <person name="Chinwalla A.T."/>
            <person name="Yang S.P."/>
            <person name="Heger A."/>
            <person name="Locke D.P."/>
            <person name="Miethke P."/>
            <person name="Waters P.D."/>
            <person name="Veyrunes F."/>
            <person name="Fulton L."/>
            <person name="Fulton B."/>
            <person name="Graves T."/>
            <person name="Wallis J."/>
            <person name="Puente X.S."/>
            <person name="Lopez-Otin C."/>
            <person name="Ordonez G.R."/>
            <person name="Eichler E.E."/>
            <person name="Chen L."/>
            <person name="Cheng Z."/>
            <person name="Deakin J.E."/>
            <person name="Alsop A."/>
            <person name="Thompson K."/>
            <person name="Kirby P."/>
            <person name="Papenfuss A.T."/>
            <person name="Wakefield M.J."/>
            <person name="Olender T."/>
            <person name="Lancet D."/>
            <person name="Huttley G.A."/>
            <person name="Smit A.F."/>
            <person name="Pask A."/>
            <person name="Temple-Smith P."/>
            <person name="Batzer M.A."/>
            <person name="Walker J.A."/>
            <person name="Konkel M.K."/>
            <person name="Harris R.S."/>
            <person name="Whittington C.M."/>
            <person name="Wong E.S."/>
            <person name="Gemmell N.J."/>
            <person name="Buschiazzo E."/>
            <person name="Vargas Jentzsch I.M."/>
            <person name="Merkel A."/>
            <person name="Schmitz J."/>
            <person name="Zemann A."/>
            <person name="Churakov G."/>
            <person name="Kriegs J.O."/>
            <person name="Brosius J."/>
            <person name="Murchison E.P."/>
            <person name="Sachidanandam R."/>
            <person name="Smith C."/>
            <person name="Hannon G.J."/>
            <person name="Tsend-Ayush E."/>
            <person name="McMillan D."/>
            <person name="Attenborough R."/>
            <person name="Rens W."/>
            <person name="Ferguson-Smith M."/>
            <person name="Lefevre C.M."/>
            <person name="Sharp J.A."/>
            <person name="Nicholas K.R."/>
            <person name="Ray D.A."/>
            <person name="Kube M."/>
            <person name="Reinhardt R."/>
            <person name="Pringle T.H."/>
            <person name="Taylor J."/>
            <person name="Jones R.C."/>
            <person name="Nixon B."/>
            <person name="Dacheux J.L."/>
            <person name="Niwa H."/>
            <person name="Sekita Y."/>
            <person name="Huang X."/>
            <person name="Stark A."/>
            <person name="Kheradpour P."/>
            <person name="Kellis M."/>
            <person name="Flicek P."/>
            <person name="Chen Y."/>
            <person name="Webber C."/>
            <person name="Hardison R."/>
            <person name="Nelson J."/>
            <person name="Hallsworth-Pepin K."/>
            <person name="Delehaunty K."/>
            <person name="Markovic C."/>
            <person name="Minx P."/>
            <person name="Feng Y."/>
            <person name="Kremitzki C."/>
            <person name="Mitreva M."/>
            <person name="Glasscock J."/>
            <person name="Wylie T."/>
            <person name="Wohldmann P."/>
            <person name="Thiru P."/>
            <person name="Nhan M.N."/>
            <person name="Pohl C.S."/>
            <person name="Smith S.M."/>
            <person name="Hou S."/>
            <person name="Nefedov M."/>
            <person name="de Jong P.J."/>
            <person name="Renfree M.B."/>
            <person name="Mardis E.R."/>
            <person name="Wilson R.K."/>
        </authorList>
    </citation>
    <scope>NUCLEOTIDE SEQUENCE [LARGE SCALE GENOMIC DNA]</scope>
    <source>
        <strain evidence="2 3">Glennie</strain>
    </source>
</reference>
<dbReference type="Proteomes" id="UP000002279">
    <property type="component" value="Chromosome 2"/>
</dbReference>
<evidence type="ECO:0000313" key="2">
    <source>
        <dbReference type="Ensembl" id="ENSOANP00000033806.1"/>
    </source>
</evidence>
<reference evidence="2" key="2">
    <citation type="submission" date="2025-08" db="UniProtKB">
        <authorList>
            <consortium name="Ensembl"/>
        </authorList>
    </citation>
    <scope>IDENTIFICATION</scope>
    <source>
        <strain evidence="2">Glennie</strain>
    </source>
</reference>
<name>A0A6I8MYN1_ORNAN</name>
<dbReference type="Ensembl" id="ENSOANT00000074371.1">
    <property type="protein sequence ID" value="ENSOANP00000033806.1"/>
    <property type="gene ID" value="ENSOANG00000037994.1"/>
</dbReference>